<sequence>MATPGPLTFSDGPVLLAIGPEYAITTWEILGHAFAERIPLSEIRTGLARLNIGGGVPENAVASLFVNDTTSHPGLAGQGQAAHNPAERALIVEACASYWEMRMQDIADAAPGMNQAAVDKLGRFSFSGEPLLNELHALRRREPSTSDEEIEQLRGVVASLRNKVAFGAAGVAAANPETLPELMKVALQPEGWAQQIALLVAAEEVIAGNILAKVRSPEFRSATETRDAITELLVLMLDNRREDLRLVEGLKELQQELEEYDPSFLGKLKHQGTLKRLIQVTQLYTPFMNMRRGSGSEDIEAEAPDDSGEELIGEFDEEALAAAYGEHFEKMLTPAIENIGELKTAYPHDDDKGIEARLHRKFLDQASGQVIDMDTQAMDLMDVVALYAMSLAILREVPVDNREKRRKQARNLLHVVKTAEVAQGLVNNPLVDRGLLMAWTTLMVFLSKQVDKRGLPVAKIGVMAPLISKWIKTNFVDNLPGAPQEAALRFLHGSPLKLLAFAIQRSIR</sequence>
<dbReference type="Proteomes" id="UP000424462">
    <property type="component" value="Chromosome"/>
</dbReference>
<dbReference type="EMBL" id="CP046455">
    <property type="protein sequence ID" value="QGU07034.1"/>
    <property type="molecule type" value="Genomic_DNA"/>
</dbReference>
<dbReference type="KEGG" id="cok:COCCU_05440"/>
<name>A0A6B8W0J6_9CORY</name>
<accession>A0A6B8W0J6</accession>
<evidence type="ECO:0000313" key="1">
    <source>
        <dbReference type="EMBL" id="QGU07034.1"/>
    </source>
</evidence>
<organism evidence="1 2">
    <name type="scientific">Corynebacterium occultum</name>
    <dbReference type="NCBI Taxonomy" id="2675219"/>
    <lineage>
        <taxon>Bacteria</taxon>
        <taxon>Bacillati</taxon>
        <taxon>Actinomycetota</taxon>
        <taxon>Actinomycetes</taxon>
        <taxon>Mycobacteriales</taxon>
        <taxon>Corynebacteriaceae</taxon>
        <taxon>Corynebacterium</taxon>
    </lineage>
</organism>
<keyword evidence="2" id="KW-1185">Reference proteome</keyword>
<evidence type="ECO:0000313" key="2">
    <source>
        <dbReference type="Proteomes" id="UP000424462"/>
    </source>
</evidence>
<proteinExistence type="predicted"/>
<gene>
    <name evidence="1" type="ORF">COCCU_05440</name>
</gene>
<dbReference type="AlphaFoldDB" id="A0A6B8W0J6"/>
<protein>
    <submittedName>
        <fullName evidence="1">Uncharacterized protein</fullName>
    </submittedName>
</protein>
<reference evidence="1 2" key="1">
    <citation type="submission" date="2019-11" db="EMBL/GenBank/DDBJ databases">
        <title>Complete genome sequence of Corynebacterium kalinowskii 1959, a novel Corynebacterium species isolated from soil of a small paddock in Vilsendorf, Germany.</title>
        <authorList>
            <person name="Schaffert L."/>
            <person name="Ruwe M."/>
            <person name="Milse J."/>
            <person name="Hanuschka K."/>
            <person name="Ortseifen V."/>
            <person name="Droste J."/>
            <person name="Brandt D."/>
            <person name="Schlueter L."/>
            <person name="Kutter Y."/>
            <person name="Vinke S."/>
            <person name="Viehoefer P."/>
            <person name="Jacob L."/>
            <person name="Luebke N.-C."/>
            <person name="Schulte-Berndt E."/>
            <person name="Hain C."/>
            <person name="Linder M."/>
            <person name="Schmidt P."/>
            <person name="Wollenschlaeger L."/>
            <person name="Luttermann T."/>
            <person name="Thieme E."/>
            <person name="Hassa J."/>
            <person name="Haak M."/>
            <person name="Wittchen M."/>
            <person name="Mentz A."/>
            <person name="Persicke M."/>
            <person name="Busche T."/>
            <person name="Ruckert C."/>
        </authorList>
    </citation>
    <scope>NUCLEOTIDE SEQUENCE [LARGE SCALE GENOMIC DNA]</scope>
    <source>
        <strain evidence="1 2">2039</strain>
    </source>
</reference>